<dbReference type="NCBIfam" id="TIGR00732">
    <property type="entry name" value="dprA"/>
    <property type="match status" value="1"/>
</dbReference>
<dbReference type="Proteomes" id="UP000198611">
    <property type="component" value="Unassembled WGS sequence"/>
</dbReference>
<dbReference type="RefSeq" id="WP_093428118.1">
    <property type="nucleotide sequence ID" value="NZ_FOMJ01000004.1"/>
</dbReference>
<feature type="domain" description="DprA winged helix" evidence="4">
    <location>
        <begin position="304"/>
        <end position="363"/>
    </location>
</feature>
<dbReference type="InterPro" id="IPR036388">
    <property type="entry name" value="WH-like_DNA-bd_sf"/>
</dbReference>
<keyword evidence="6" id="KW-1185">Reference proteome</keyword>
<dbReference type="EMBL" id="FOMJ01000004">
    <property type="protein sequence ID" value="SFD33974.1"/>
    <property type="molecule type" value="Genomic_DNA"/>
</dbReference>
<dbReference type="STRING" id="1123397.SAMN05660831_01470"/>
<dbReference type="InterPro" id="IPR057666">
    <property type="entry name" value="DrpA_SLOG"/>
</dbReference>
<accession>A0A1I1RI28</accession>
<sequence length="374" mass="38654">MNAGAWLELALRPAAGPGTVMAMVRELGSPTAAAGADIPTLMEAGLSRHRAQRFVEPVPLELRQRTEAWLERSDHLVVTPADDVYPPALLQTTDPPLALFVVGDPDYLAWPGVAVVGSRRPSPSGRELAEELGRELARAGLVVVSGLALGTDGAAHRGAVAAGGPTVGVLGCGPDRIYPRRNVELAEAVAGAGAVITEFPPGTGVARGHFPRRNRIIAGMTLGTTVVEAATRSGSLITARLAAEAGREVLAVPGPVRSPTSRGCHRLIREGARLVEGVEDILEEVAPGVAAARPTSGAAEPTSAAEAEPEGLEPEARKLLGCLGFEPESVDNLVERSGLTADTVSAMLIRLELQGVVESAPGGRFSRVATGARP</sequence>
<organism evidence="5 6">
    <name type="scientific">Thiohalospira halophila DSM 15071</name>
    <dbReference type="NCBI Taxonomy" id="1123397"/>
    <lineage>
        <taxon>Bacteria</taxon>
        <taxon>Pseudomonadati</taxon>
        <taxon>Pseudomonadota</taxon>
        <taxon>Gammaproteobacteria</taxon>
        <taxon>Thiohalospirales</taxon>
        <taxon>Thiohalospiraceae</taxon>
        <taxon>Thiohalospira</taxon>
    </lineage>
</organism>
<name>A0A1I1RI28_9GAMM</name>
<protein>
    <submittedName>
        <fullName evidence="5">DNA processing protein</fullName>
    </submittedName>
</protein>
<dbReference type="OrthoDB" id="9785707at2"/>
<dbReference type="Pfam" id="PF02481">
    <property type="entry name" value="DNA_processg_A"/>
    <property type="match status" value="1"/>
</dbReference>
<dbReference type="PANTHER" id="PTHR43022">
    <property type="entry name" value="PROTEIN SMF"/>
    <property type="match status" value="1"/>
</dbReference>
<evidence type="ECO:0000256" key="1">
    <source>
        <dbReference type="ARBA" id="ARBA00006525"/>
    </source>
</evidence>
<evidence type="ECO:0000313" key="5">
    <source>
        <dbReference type="EMBL" id="SFD33974.1"/>
    </source>
</evidence>
<feature type="region of interest" description="Disordered" evidence="2">
    <location>
        <begin position="290"/>
        <end position="312"/>
    </location>
</feature>
<dbReference type="InterPro" id="IPR003488">
    <property type="entry name" value="DprA"/>
</dbReference>
<reference evidence="5 6" key="1">
    <citation type="submission" date="2016-10" db="EMBL/GenBank/DDBJ databases">
        <authorList>
            <person name="de Groot N.N."/>
        </authorList>
    </citation>
    <scope>NUCLEOTIDE SEQUENCE [LARGE SCALE GENOMIC DNA]</scope>
    <source>
        <strain evidence="5 6">HL3</strain>
    </source>
</reference>
<dbReference type="PANTHER" id="PTHR43022:SF1">
    <property type="entry name" value="PROTEIN SMF"/>
    <property type="match status" value="1"/>
</dbReference>
<dbReference type="Gene3D" id="3.40.50.450">
    <property type="match status" value="1"/>
</dbReference>
<gene>
    <name evidence="5" type="ORF">SAMN05660831_01470</name>
</gene>
<dbReference type="InterPro" id="IPR041614">
    <property type="entry name" value="DprA_WH"/>
</dbReference>
<feature type="compositionally biased region" description="Low complexity" evidence="2">
    <location>
        <begin position="295"/>
        <end position="306"/>
    </location>
</feature>
<dbReference type="SUPFAM" id="SSF102405">
    <property type="entry name" value="MCP/YpsA-like"/>
    <property type="match status" value="1"/>
</dbReference>
<evidence type="ECO:0000256" key="2">
    <source>
        <dbReference type="SAM" id="MobiDB-lite"/>
    </source>
</evidence>
<dbReference type="Gene3D" id="1.10.10.10">
    <property type="entry name" value="Winged helix-like DNA-binding domain superfamily/Winged helix DNA-binding domain"/>
    <property type="match status" value="1"/>
</dbReference>
<feature type="domain" description="Smf/DprA SLOG" evidence="3">
    <location>
        <begin position="77"/>
        <end position="285"/>
    </location>
</feature>
<dbReference type="AlphaFoldDB" id="A0A1I1RI28"/>
<dbReference type="GO" id="GO:0009294">
    <property type="term" value="P:DNA-mediated transformation"/>
    <property type="evidence" value="ECO:0007669"/>
    <property type="project" value="InterPro"/>
</dbReference>
<evidence type="ECO:0000259" key="4">
    <source>
        <dbReference type="Pfam" id="PF17782"/>
    </source>
</evidence>
<dbReference type="Pfam" id="PF17782">
    <property type="entry name" value="WHD_DprA"/>
    <property type="match status" value="1"/>
</dbReference>
<comment type="similarity">
    <text evidence="1">Belongs to the DprA/Smf family.</text>
</comment>
<proteinExistence type="inferred from homology"/>
<evidence type="ECO:0000259" key="3">
    <source>
        <dbReference type="Pfam" id="PF02481"/>
    </source>
</evidence>
<evidence type="ECO:0000313" key="6">
    <source>
        <dbReference type="Proteomes" id="UP000198611"/>
    </source>
</evidence>